<gene>
    <name evidence="4" type="ORF">FB475_6161</name>
</gene>
<evidence type="ECO:0000256" key="1">
    <source>
        <dbReference type="ARBA" id="ARBA00023002"/>
    </source>
</evidence>
<feature type="region of interest" description="Disordered" evidence="2">
    <location>
        <begin position="1"/>
        <end position="27"/>
    </location>
</feature>
<protein>
    <submittedName>
        <fullName evidence="4">Aryl-alcohol dehydrogenase-like predicted oxidoreductase</fullName>
    </submittedName>
</protein>
<dbReference type="PANTHER" id="PTHR43625">
    <property type="entry name" value="AFLATOXIN B1 ALDEHYDE REDUCTASE"/>
    <property type="match status" value="1"/>
</dbReference>
<evidence type="ECO:0000313" key="4">
    <source>
        <dbReference type="EMBL" id="TQJ06497.1"/>
    </source>
</evidence>
<reference evidence="4 5" key="1">
    <citation type="submission" date="2019-06" db="EMBL/GenBank/DDBJ databases">
        <title>Sequencing the genomes of 1000 actinobacteria strains.</title>
        <authorList>
            <person name="Klenk H.-P."/>
        </authorList>
    </citation>
    <scope>NUCLEOTIDE SEQUENCE [LARGE SCALE GENOMIC DNA]</scope>
    <source>
        <strain evidence="4 5">DSM 17305</strain>
    </source>
</reference>
<dbReference type="InterPro" id="IPR023210">
    <property type="entry name" value="NADP_OxRdtase_dom"/>
</dbReference>
<dbReference type="SUPFAM" id="SSF51430">
    <property type="entry name" value="NAD(P)-linked oxidoreductase"/>
    <property type="match status" value="1"/>
</dbReference>
<dbReference type="InterPro" id="IPR036812">
    <property type="entry name" value="NAD(P)_OxRdtase_dom_sf"/>
</dbReference>
<keyword evidence="1" id="KW-0560">Oxidoreductase</keyword>
<feature type="domain" description="NADP-dependent oxidoreductase" evidence="3">
    <location>
        <begin position="49"/>
        <end position="322"/>
    </location>
</feature>
<evidence type="ECO:0000313" key="5">
    <source>
        <dbReference type="Proteomes" id="UP000316298"/>
    </source>
</evidence>
<organism evidence="4 5">
    <name type="scientific">Kribbella jejuensis</name>
    <dbReference type="NCBI Taxonomy" id="236068"/>
    <lineage>
        <taxon>Bacteria</taxon>
        <taxon>Bacillati</taxon>
        <taxon>Actinomycetota</taxon>
        <taxon>Actinomycetes</taxon>
        <taxon>Propionibacteriales</taxon>
        <taxon>Kribbellaceae</taxon>
        <taxon>Kribbella</taxon>
    </lineage>
</organism>
<evidence type="ECO:0000256" key="2">
    <source>
        <dbReference type="SAM" id="MobiDB-lite"/>
    </source>
</evidence>
<name>A0A542DTT5_9ACTN</name>
<keyword evidence="5" id="KW-1185">Reference proteome</keyword>
<dbReference type="EMBL" id="VFMM01000003">
    <property type="protein sequence ID" value="TQJ06497.1"/>
    <property type="molecule type" value="Genomic_DNA"/>
</dbReference>
<dbReference type="Gene3D" id="3.20.20.100">
    <property type="entry name" value="NADP-dependent oxidoreductase domain"/>
    <property type="match status" value="1"/>
</dbReference>
<feature type="compositionally biased region" description="Basic and acidic residues" evidence="2">
    <location>
        <begin position="1"/>
        <end position="11"/>
    </location>
</feature>
<dbReference type="AlphaFoldDB" id="A0A542DTT5"/>
<dbReference type="GO" id="GO:0016491">
    <property type="term" value="F:oxidoreductase activity"/>
    <property type="evidence" value="ECO:0007669"/>
    <property type="project" value="UniProtKB-KW"/>
</dbReference>
<dbReference type="PRINTS" id="PR00069">
    <property type="entry name" value="ALDKETRDTASE"/>
</dbReference>
<dbReference type="Pfam" id="PF00248">
    <property type="entry name" value="Aldo_ket_red"/>
    <property type="match status" value="1"/>
</dbReference>
<sequence>MLDEIPRRIYPDRMQNSQGNVSSPLNLSSEITESKSGEFWQLGTDRVRRIGFGAKRLAGSAVADGPDVQERAVTLVRRVVELGVNHIDTAAFYPSHGRSGETAFESLDWANDVIRRALSPYPEELVIATKVGPTRHGLARPDELRGLVEADLKALGVDSLDLVYLRQMRLESIAEHFGVLAELQTKGMIRQLGISNVKVAHLHEAREIAPVVAVQNRYSVGFGRVNDEILELCGQLGIAFVPFFAVTAESREAGGVPASGVVQEIAKRHGATEAQVRLAWTLSRGPHVLAIPGTSSEHHLQQNLAAADLALSPDDLDALNSLTD</sequence>
<dbReference type="PANTHER" id="PTHR43625:SF40">
    <property type="entry name" value="ALDO-KETO REDUCTASE YAKC [NADP(+)]"/>
    <property type="match status" value="1"/>
</dbReference>
<dbReference type="CDD" id="cd19088">
    <property type="entry name" value="AKR_AKR13B1"/>
    <property type="match status" value="1"/>
</dbReference>
<accession>A0A542DTT5</accession>
<proteinExistence type="predicted"/>
<evidence type="ECO:0000259" key="3">
    <source>
        <dbReference type="Pfam" id="PF00248"/>
    </source>
</evidence>
<comment type="caution">
    <text evidence="4">The sequence shown here is derived from an EMBL/GenBank/DDBJ whole genome shotgun (WGS) entry which is preliminary data.</text>
</comment>
<feature type="compositionally biased region" description="Polar residues" evidence="2">
    <location>
        <begin position="14"/>
        <end position="27"/>
    </location>
</feature>
<dbReference type="GO" id="GO:0005737">
    <property type="term" value="C:cytoplasm"/>
    <property type="evidence" value="ECO:0007669"/>
    <property type="project" value="TreeGrafter"/>
</dbReference>
<dbReference type="Proteomes" id="UP000316298">
    <property type="component" value="Unassembled WGS sequence"/>
</dbReference>
<dbReference type="InterPro" id="IPR050791">
    <property type="entry name" value="Aldo-Keto_reductase"/>
</dbReference>
<dbReference type="InterPro" id="IPR020471">
    <property type="entry name" value="AKR"/>
</dbReference>